<proteinExistence type="predicted"/>
<reference evidence="4" key="1">
    <citation type="submission" date="2010-07" db="EMBL/GenBank/DDBJ databases">
        <title>The genome sequence of Gaeumannomyces graminis var. tritici strain R3-111a-1.</title>
        <authorList>
            <consortium name="The Broad Institute Genome Sequencing Platform"/>
            <person name="Ma L.-J."/>
            <person name="Dead R."/>
            <person name="Young S."/>
            <person name="Zeng Q."/>
            <person name="Koehrsen M."/>
            <person name="Alvarado L."/>
            <person name="Berlin A."/>
            <person name="Chapman S.B."/>
            <person name="Chen Z."/>
            <person name="Freedman E."/>
            <person name="Gellesch M."/>
            <person name="Goldberg J."/>
            <person name="Griggs A."/>
            <person name="Gujja S."/>
            <person name="Heilman E.R."/>
            <person name="Heiman D."/>
            <person name="Hepburn T."/>
            <person name="Howarth C."/>
            <person name="Jen D."/>
            <person name="Larson L."/>
            <person name="Mehta T."/>
            <person name="Neiman D."/>
            <person name="Pearson M."/>
            <person name="Roberts A."/>
            <person name="Saif S."/>
            <person name="Shea T."/>
            <person name="Shenoy N."/>
            <person name="Sisk P."/>
            <person name="Stolte C."/>
            <person name="Sykes S."/>
            <person name="Walk T."/>
            <person name="White J."/>
            <person name="Yandava C."/>
            <person name="Haas B."/>
            <person name="Nusbaum C."/>
            <person name="Birren B."/>
        </authorList>
    </citation>
    <scope>NUCLEOTIDE SEQUENCE [LARGE SCALE GENOMIC DNA]</scope>
    <source>
        <strain evidence="4">R3-111a-1</strain>
    </source>
</reference>
<reference evidence="2" key="2">
    <citation type="submission" date="2010-07" db="EMBL/GenBank/DDBJ databases">
        <authorList>
            <consortium name="The Broad Institute Genome Sequencing Platform"/>
            <consortium name="Broad Institute Genome Sequencing Center for Infectious Disease"/>
            <person name="Ma L.-J."/>
            <person name="Dead R."/>
            <person name="Young S."/>
            <person name="Zeng Q."/>
            <person name="Koehrsen M."/>
            <person name="Alvarado L."/>
            <person name="Berlin A."/>
            <person name="Chapman S.B."/>
            <person name="Chen Z."/>
            <person name="Freedman E."/>
            <person name="Gellesch M."/>
            <person name="Goldberg J."/>
            <person name="Griggs A."/>
            <person name="Gujja S."/>
            <person name="Heilman E.R."/>
            <person name="Heiman D."/>
            <person name="Hepburn T."/>
            <person name="Howarth C."/>
            <person name="Jen D."/>
            <person name="Larson L."/>
            <person name="Mehta T."/>
            <person name="Neiman D."/>
            <person name="Pearson M."/>
            <person name="Roberts A."/>
            <person name="Saif S."/>
            <person name="Shea T."/>
            <person name="Shenoy N."/>
            <person name="Sisk P."/>
            <person name="Stolte C."/>
            <person name="Sykes S."/>
            <person name="Walk T."/>
            <person name="White J."/>
            <person name="Yandava C."/>
            <person name="Haas B."/>
            <person name="Nusbaum C."/>
            <person name="Birren B."/>
        </authorList>
    </citation>
    <scope>NUCLEOTIDE SEQUENCE</scope>
    <source>
        <strain evidence="2">R3-111a-1</strain>
    </source>
</reference>
<reference evidence="3" key="4">
    <citation type="journal article" date="2015" name="G3 (Bethesda)">
        <title>Genome sequences of three phytopathogenic species of the Magnaporthaceae family of fungi.</title>
        <authorList>
            <person name="Okagaki L.H."/>
            <person name="Nunes C.C."/>
            <person name="Sailsbery J."/>
            <person name="Clay B."/>
            <person name="Brown D."/>
            <person name="John T."/>
            <person name="Oh Y."/>
            <person name="Young N."/>
            <person name="Fitzgerald M."/>
            <person name="Haas B.J."/>
            <person name="Zeng Q."/>
            <person name="Young S."/>
            <person name="Adiconis X."/>
            <person name="Fan L."/>
            <person name="Levin J.Z."/>
            <person name="Mitchell T.K."/>
            <person name="Okubara P.A."/>
            <person name="Farman M.L."/>
            <person name="Kohn L.M."/>
            <person name="Birren B."/>
            <person name="Ma L.-J."/>
            <person name="Dean R.A."/>
        </authorList>
    </citation>
    <scope>NUCLEOTIDE SEQUENCE</scope>
    <source>
        <strain evidence="3">R3-111a-1</strain>
    </source>
</reference>
<evidence type="ECO:0000256" key="1">
    <source>
        <dbReference type="SAM" id="MobiDB-lite"/>
    </source>
</evidence>
<evidence type="ECO:0000313" key="4">
    <source>
        <dbReference type="Proteomes" id="UP000006039"/>
    </source>
</evidence>
<protein>
    <submittedName>
        <fullName evidence="2 3">Uncharacterized protein</fullName>
    </submittedName>
</protein>
<dbReference type="VEuPathDB" id="FungiDB:GGTG_00162"/>
<dbReference type="AlphaFoldDB" id="J3NFW8"/>
<reference evidence="3" key="5">
    <citation type="submission" date="2018-04" db="UniProtKB">
        <authorList>
            <consortium name="EnsemblFungi"/>
        </authorList>
    </citation>
    <scope>IDENTIFICATION</scope>
    <source>
        <strain evidence="3">R3-111a-1</strain>
    </source>
</reference>
<dbReference type="RefSeq" id="XP_009216167.1">
    <property type="nucleotide sequence ID" value="XM_009217903.1"/>
</dbReference>
<gene>
    <name evidence="3" type="primary">20340620</name>
    <name evidence="2" type="ORF">GGTG_00162</name>
</gene>
<accession>J3NFW8</accession>
<dbReference type="HOGENOM" id="CLU_2469198_0_0_1"/>
<keyword evidence="4" id="KW-1185">Reference proteome</keyword>
<dbReference type="EnsemblFungi" id="EJT80158">
    <property type="protein sequence ID" value="EJT80158"/>
    <property type="gene ID" value="GGTG_00162"/>
</dbReference>
<organism evidence="2">
    <name type="scientific">Gaeumannomyces tritici (strain R3-111a-1)</name>
    <name type="common">Wheat and barley take-all root rot fungus</name>
    <name type="synonym">Gaeumannomyces graminis var. tritici</name>
    <dbReference type="NCBI Taxonomy" id="644352"/>
    <lineage>
        <taxon>Eukaryota</taxon>
        <taxon>Fungi</taxon>
        <taxon>Dikarya</taxon>
        <taxon>Ascomycota</taxon>
        <taxon>Pezizomycotina</taxon>
        <taxon>Sordariomycetes</taxon>
        <taxon>Sordariomycetidae</taxon>
        <taxon>Magnaporthales</taxon>
        <taxon>Magnaporthaceae</taxon>
        <taxon>Gaeumannomyces</taxon>
    </lineage>
</organism>
<dbReference type="Proteomes" id="UP000006039">
    <property type="component" value="Unassembled WGS sequence"/>
</dbReference>
<evidence type="ECO:0000313" key="3">
    <source>
        <dbReference type="EnsemblFungi" id="EJT80158"/>
    </source>
</evidence>
<feature type="region of interest" description="Disordered" evidence="1">
    <location>
        <begin position="69"/>
        <end position="88"/>
    </location>
</feature>
<evidence type="ECO:0000313" key="2">
    <source>
        <dbReference type="EMBL" id="EJT80158.1"/>
    </source>
</evidence>
<name>J3NFW8_GAET3</name>
<sequence length="88" mass="9715">MASADCMRARCKEAGRREARFLTGLPGRCPPLHFVAASLDAQLRPGAGRGGDRVKSTPREGMHWWRTTVCGTRPGTRPARISQMQTQH</sequence>
<dbReference type="EMBL" id="GL385395">
    <property type="protein sequence ID" value="EJT80158.1"/>
    <property type="molecule type" value="Genomic_DNA"/>
</dbReference>
<reference evidence="2" key="3">
    <citation type="submission" date="2010-09" db="EMBL/GenBank/DDBJ databases">
        <title>Annotation of Gaeumannomyces graminis var. tritici R3-111a-1.</title>
        <authorList>
            <consortium name="The Broad Institute Genome Sequencing Platform"/>
            <person name="Ma L.-J."/>
            <person name="Dead R."/>
            <person name="Young S.K."/>
            <person name="Zeng Q."/>
            <person name="Gargeya S."/>
            <person name="Fitzgerald M."/>
            <person name="Haas B."/>
            <person name="Abouelleil A."/>
            <person name="Alvarado L."/>
            <person name="Arachchi H.M."/>
            <person name="Berlin A."/>
            <person name="Brown A."/>
            <person name="Chapman S.B."/>
            <person name="Chen Z."/>
            <person name="Dunbar C."/>
            <person name="Freedman E."/>
            <person name="Gearin G."/>
            <person name="Gellesch M."/>
            <person name="Goldberg J."/>
            <person name="Griggs A."/>
            <person name="Gujja S."/>
            <person name="Heiman D."/>
            <person name="Howarth C."/>
            <person name="Larson L."/>
            <person name="Lui A."/>
            <person name="MacDonald P.J.P."/>
            <person name="Mehta T."/>
            <person name="Montmayeur A."/>
            <person name="Murphy C."/>
            <person name="Neiman D."/>
            <person name="Pearson M."/>
            <person name="Priest M."/>
            <person name="Roberts A."/>
            <person name="Saif S."/>
            <person name="Shea T."/>
            <person name="Shenoy N."/>
            <person name="Sisk P."/>
            <person name="Stolte C."/>
            <person name="Sykes S."/>
            <person name="Yandava C."/>
            <person name="Wortman J."/>
            <person name="Nusbaum C."/>
            <person name="Birren B."/>
        </authorList>
    </citation>
    <scope>NUCLEOTIDE SEQUENCE</scope>
    <source>
        <strain evidence="2">R3-111a-1</strain>
    </source>
</reference>
<dbReference type="GeneID" id="20340620"/>